<feature type="region of interest" description="Disordered" evidence="1">
    <location>
        <begin position="35"/>
        <end position="55"/>
    </location>
</feature>
<feature type="compositionally biased region" description="Basic and acidic residues" evidence="1">
    <location>
        <begin position="35"/>
        <end position="44"/>
    </location>
</feature>
<organism evidence="3 4">
    <name type="scientific">Svornostia abyssi</name>
    <dbReference type="NCBI Taxonomy" id="2898438"/>
    <lineage>
        <taxon>Bacteria</taxon>
        <taxon>Bacillati</taxon>
        <taxon>Actinomycetota</taxon>
        <taxon>Thermoleophilia</taxon>
        <taxon>Solirubrobacterales</taxon>
        <taxon>Baekduiaceae</taxon>
        <taxon>Svornostia</taxon>
    </lineage>
</organism>
<keyword evidence="4" id="KW-1185">Reference proteome</keyword>
<accession>A0ABY5PC45</accession>
<protein>
    <submittedName>
        <fullName evidence="3">Uncharacterized protein</fullName>
    </submittedName>
</protein>
<evidence type="ECO:0000256" key="2">
    <source>
        <dbReference type="SAM" id="SignalP"/>
    </source>
</evidence>
<dbReference type="RefSeq" id="WP_353862710.1">
    <property type="nucleotide sequence ID" value="NZ_CP088295.1"/>
</dbReference>
<gene>
    <name evidence="3" type="ORF">LRS13_15820</name>
</gene>
<evidence type="ECO:0000313" key="4">
    <source>
        <dbReference type="Proteomes" id="UP001058860"/>
    </source>
</evidence>
<keyword evidence="2" id="KW-0732">Signal</keyword>
<proteinExistence type="predicted"/>
<sequence>MSHGESRSRQGLALLVAVLGTVLVCASFAFAAGEHGEGGEHEHGSGGPPVQAADADRCDLGFNTKAYNDRARQQKTEAPTPSWGETFMRHNQRELWKWNARQLTRYWFNFNISKHMWDGMRKSGHEHPLTNHWNSLTDPVACDKLKQQLTDTRDFAKQYPLLRDSVKDGFTFVTPWFAGAGTHMGRWELLDDKVDPKNPEVLIYDGNDEDSRLVGVMYAVLSDKRPSNVFVGGNDVWHQHRGLCFTESPVAKRIFAPAEKIVIGSESASNAWCKDIWQGQREDFASLWMMHVWVVPGCENDWGLYAHDHPYLTVPNNVKAWKKPEWRGCGTNTPPSAPLKMETNELNVPGKLTTYRSSQLTWKEGGTTVASGPVAAMLGDHPTGSAHTPDEGHLAGDLVTEDGFTGPSGAWKASIIRGKDGFRGDVTTPSGVKATFTSAVAERADCGVTMTTTATKPDGGTVELTLTLCDPGKRGWFLDPLPVPGEGERLKIAHPAHGHAHADGAVTYDLELHPGPAHGTNEDHLFGTATTKDGFEGPAGVWNVSLLKNLTTKAVTGYLKSPDGLKTFNFTVDHHEDATTCTGGVTIHATGAEAATPTDPQNPELTICDTAVTAWFADHDHSEHPH</sequence>
<feature type="signal peptide" evidence="2">
    <location>
        <begin position="1"/>
        <end position="31"/>
    </location>
</feature>
<feature type="chain" id="PRO_5046919094" evidence="2">
    <location>
        <begin position="32"/>
        <end position="626"/>
    </location>
</feature>
<dbReference type="EMBL" id="CP088295">
    <property type="protein sequence ID" value="UUY02177.1"/>
    <property type="molecule type" value="Genomic_DNA"/>
</dbReference>
<evidence type="ECO:0000313" key="3">
    <source>
        <dbReference type="EMBL" id="UUY02177.1"/>
    </source>
</evidence>
<name>A0ABY5PC45_9ACTN</name>
<evidence type="ECO:0000256" key="1">
    <source>
        <dbReference type="SAM" id="MobiDB-lite"/>
    </source>
</evidence>
<dbReference type="Proteomes" id="UP001058860">
    <property type="component" value="Chromosome"/>
</dbReference>
<reference evidence="4" key="1">
    <citation type="submission" date="2021-11" db="EMBL/GenBank/DDBJ databases">
        <title>Cultivation dependent microbiological survey of springs from the worlds oldest radium mine currently devoted to the extraction of radon-saturated water.</title>
        <authorList>
            <person name="Kapinusova G."/>
            <person name="Smrhova T."/>
            <person name="Strejcek M."/>
            <person name="Suman J."/>
            <person name="Jani K."/>
            <person name="Pajer P."/>
            <person name="Uhlik O."/>
        </authorList>
    </citation>
    <scope>NUCLEOTIDE SEQUENCE [LARGE SCALE GENOMIC DNA]</scope>
    <source>
        <strain evidence="4">J379</strain>
    </source>
</reference>